<comment type="caution">
    <text evidence="3">The sequence shown here is derived from an EMBL/GenBank/DDBJ whole genome shotgun (WGS) entry which is preliminary data.</text>
</comment>
<dbReference type="AlphaFoldDB" id="A0A0R3DJI8"/>
<feature type="domain" description="Amidase" evidence="2">
    <location>
        <begin position="27"/>
        <end position="455"/>
    </location>
</feature>
<dbReference type="InterPro" id="IPR023631">
    <property type="entry name" value="Amidase_dom"/>
</dbReference>
<evidence type="ECO:0000259" key="2">
    <source>
        <dbReference type="Pfam" id="PF01425"/>
    </source>
</evidence>
<dbReference type="PANTHER" id="PTHR11895">
    <property type="entry name" value="TRANSAMIDASE"/>
    <property type="match status" value="1"/>
</dbReference>
<organism evidence="3 4">
    <name type="scientific">Bradyrhizobium manausense</name>
    <dbReference type="NCBI Taxonomy" id="989370"/>
    <lineage>
        <taxon>Bacteria</taxon>
        <taxon>Pseudomonadati</taxon>
        <taxon>Pseudomonadota</taxon>
        <taxon>Alphaproteobacteria</taxon>
        <taxon>Hyphomicrobiales</taxon>
        <taxon>Nitrobacteraceae</taxon>
        <taxon>Bradyrhizobium</taxon>
    </lineage>
</organism>
<keyword evidence="4" id="KW-1185">Reference proteome</keyword>
<gene>
    <name evidence="3" type="ORF">AOQ71_20245</name>
</gene>
<dbReference type="RefSeq" id="WP_057749882.1">
    <property type="nucleotide sequence ID" value="NZ_LJYG01000086.1"/>
</dbReference>
<dbReference type="STRING" id="989370.AOQ71_20245"/>
<name>A0A0R3DJI8_9BRAD</name>
<comment type="similarity">
    <text evidence="1">Belongs to the amidase family.</text>
</comment>
<dbReference type="PANTHER" id="PTHR11895:SF7">
    <property type="entry name" value="GLUTAMYL-TRNA(GLN) AMIDOTRANSFERASE SUBUNIT A, MITOCHONDRIAL"/>
    <property type="match status" value="1"/>
</dbReference>
<evidence type="ECO:0000256" key="1">
    <source>
        <dbReference type="ARBA" id="ARBA00009199"/>
    </source>
</evidence>
<evidence type="ECO:0000313" key="3">
    <source>
        <dbReference type="EMBL" id="KRQ10007.1"/>
    </source>
</evidence>
<dbReference type="Gene3D" id="3.90.1300.10">
    <property type="entry name" value="Amidase signature (AS) domain"/>
    <property type="match status" value="1"/>
</dbReference>
<evidence type="ECO:0000313" key="4">
    <source>
        <dbReference type="Proteomes" id="UP000051936"/>
    </source>
</evidence>
<accession>A0A0R3DJI8</accession>
<proteinExistence type="inferred from homology"/>
<dbReference type="InterPro" id="IPR000120">
    <property type="entry name" value="Amidase"/>
</dbReference>
<keyword evidence="3" id="KW-0378">Hydrolase</keyword>
<dbReference type="GO" id="GO:0016787">
    <property type="term" value="F:hydrolase activity"/>
    <property type="evidence" value="ECO:0007669"/>
    <property type="project" value="UniProtKB-KW"/>
</dbReference>
<dbReference type="SUPFAM" id="SSF75304">
    <property type="entry name" value="Amidase signature (AS) enzymes"/>
    <property type="match status" value="1"/>
</dbReference>
<dbReference type="Pfam" id="PF01425">
    <property type="entry name" value="Amidase"/>
    <property type="match status" value="1"/>
</dbReference>
<protein>
    <submittedName>
        <fullName evidence="3">6-aminohexanoate hydrolase</fullName>
    </submittedName>
</protein>
<dbReference type="OrthoDB" id="9777859at2"/>
<sequence>MIIEEYSNYDGLGLADLIRRKDVTPEELLDEAISRTEKIDPEINAVVIKHYDFAKRQISEGLPEGPFTGVPFLLKDIATLTGTRTTYGSSAYREYVADHNSTIVERVLKTGVTIFGKTAVPEFGALGTTESRLHGPTRNPWNLAYSAGGSSGGAAAAVAARIVPVAHASDSGGSTRIPASVCGLFGLKPTRARTPIGPNKGLGWTSLVDCPHVISVSVRDSAAMLDALSGPELTSPYYAPPAEGAFLNEVGRNPGRLRIAFSSKSPYGDDLDPEITNAVREIASLLERLGHDVEERAPTLPFDPIEVGEVINGANLVASAVRAAERRLGRPMTESDLEVLTLLRAHNAQTGTAIDYVTAEQSVFEICRCLVEFFTTCEVFLCPTLCGSPIRIGELDSMSADLSHIQAARRRVWPMPLVFNMSGQPSMSMPLAWHKSGLPMGMMFSGRFGDEATLLRLAGQLEQARPWKSKMPPHHA</sequence>
<dbReference type="Proteomes" id="UP000051936">
    <property type="component" value="Unassembled WGS sequence"/>
</dbReference>
<reference evidence="3 4" key="1">
    <citation type="submission" date="2015-09" db="EMBL/GenBank/DDBJ databases">
        <title>Draft Genome Sequence of Bradyrhizobium manausense Strain BR 3351T, a Novel Symbiotic Nitrogen-Fixing Alphaproteobacterium Isolated from Brazilian Amazon Rain Forest.</title>
        <authorList>
            <person name="De Araujo J.L."/>
            <person name="Zilli J.E."/>
        </authorList>
    </citation>
    <scope>NUCLEOTIDE SEQUENCE [LARGE SCALE GENOMIC DNA]</scope>
    <source>
        <strain evidence="3 4">BR3351</strain>
    </source>
</reference>
<dbReference type="EMBL" id="LJYG01000086">
    <property type="protein sequence ID" value="KRQ10007.1"/>
    <property type="molecule type" value="Genomic_DNA"/>
</dbReference>
<dbReference type="InterPro" id="IPR036928">
    <property type="entry name" value="AS_sf"/>
</dbReference>